<proteinExistence type="predicted"/>
<accession>A0AAN6VHG6</accession>
<protein>
    <submittedName>
        <fullName evidence="1">Uncharacterized protein</fullName>
    </submittedName>
</protein>
<evidence type="ECO:0000313" key="1">
    <source>
        <dbReference type="EMBL" id="KAK4151347.1"/>
    </source>
</evidence>
<reference evidence="1" key="1">
    <citation type="journal article" date="2023" name="Mol. Phylogenet. Evol.">
        <title>Genome-scale phylogeny and comparative genomics of the fungal order Sordariales.</title>
        <authorList>
            <person name="Hensen N."/>
            <person name="Bonometti L."/>
            <person name="Westerberg I."/>
            <person name="Brannstrom I.O."/>
            <person name="Guillou S."/>
            <person name="Cros-Aarteil S."/>
            <person name="Calhoun S."/>
            <person name="Haridas S."/>
            <person name="Kuo A."/>
            <person name="Mondo S."/>
            <person name="Pangilinan J."/>
            <person name="Riley R."/>
            <person name="LaButti K."/>
            <person name="Andreopoulos B."/>
            <person name="Lipzen A."/>
            <person name="Chen C."/>
            <person name="Yan M."/>
            <person name="Daum C."/>
            <person name="Ng V."/>
            <person name="Clum A."/>
            <person name="Steindorff A."/>
            <person name="Ohm R.A."/>
            <person name="Martin F."/>
            <person name="Silar P."/>
            <person name="Natvig D.O."/>
            <person name="Lalanne C."/>
            <person name="Gautier V."/>
            <person name="Ament-Velasquez S.L."/>
            <person name="Kruys A."/>
            <person name="Hutchinson M.I."/>
            <person name="Powell A.J."/>
            <person name="Barry K."/>
            <person name="Miller A.N."/>
            <person name="Grigoriev I.V."/>
            <person name="Debuchy R."/>
            <person name="Gladieux P."/>
            <person name="Hiltunen Thoren M."/>
            <person name="Johannesson H."/>
        </authorList>
    </citation>
    <scope>NUCLEOTIDE SEQUENCE</scope>
    <source>
        <strain evidence="1">CBS 538.74</strain>
    </source>
</reference>
<evidence type="ECO:0000313" key="2">
    <source>
        <dbReference type="Proteomes" id="UP001302745"/>
    </source>
</evidence>
<reference evidence="1" key="2">
    <citation type="submission" date="2023-05" db="EMBL/GenBank/DDBJ databases">
        <authorList>
            <consortium name="Lawrence Berkeley National Laboratory"/>
            <person name="Steindorff A."/>
            <person name="Hensen N."/>
            <person name="Bonometti L."/>
            <person name="Westerberg I."/>
            <person name="Brannstrom I.O."/>
            <person name="Guillou S."/>
            <person name="Cros-Aarteil S."/>
            <person name="Calhoun S."/>
            <person name="Haridas S."/>
            <person name="Kuo A."/>
            <person name="Mondo S."/>
            <person name="Pangilinan J."/>
            <person name="Riley R."/>
            <person name="Labutti K."/>
            <person name="Andreopoulos B."/>
            <person name="Lipzen A."/>
            <person name="Chen C."/>
            <person name="Yanf M."/>
            <person name="Daum C."/>
            <person name="Ng V."/>
            <person name="Clum A."/>
            <person name="Ohm R."/>
            <person name="Martin F."/>
            <person name="Silar P."/>
            <person name="Natvig D."/>
            <person name="Lalanne C."/>
            <person name="Gautier V."/>
            <person name="Ament-Velasquez S.L."/>
            <person name="Kruys A."/>
            <person name="Hutchinson M.I."/>
            <person name="Powell A.J."/>
            <person name="Barry K."/>
            <person name="Miller A.N."/>
            <person name="Grigoriev I.V."/>
            <person name="Debuchy R."/>
            <person name="Gladieux P."/>
            <person name="Thoren M.H."/>
            <person name="Johannesson H."/>
        </authorList>
    </citation>
    <scope>NUCLEOTIDE SEQUENCE</scope>
    <source>
        <strain evidence="1">CBS 538.74</strain>
    </source>
</reference>
<keyword evidence="2" id="KW-1185">Reference proteome</keyword>
<dbReference type="EMBL" id="MU857020">
    <property type="protein sequence ID" value="KAK4151347.1"/>
    <property type="molecule type" value="Genomic_DNA"/>
</dbReference>
<gene>
    <name evidence="1" type="ORF">C8A00DRAFT_17240</name>
</gene>
<sequence length="98" mass="10437">SRPQLSGPQFSGSGTLLTDHCATAQYTLIDYGPTASYVPFIGCIDSQPECCPFTPVTTAQGIPVTSRGVYPRPDDPKDAIVNICPTDYYSISGSCCPR</sequence>
<dbReference type="Proteomes" id="UP001302745">
    <property type="component" value="Unassembled WGS sequence"/>
</dbReference>
<comment type="caution">
    <text evidence="1">The sequence shown here is derived from an EMBL/GenBank/DDBJ whole genome shotgun (WGS) entry which is preliminary data.</text>
</comment>
<name>A0AAN6VHG6_9PEZI</name>
<dbReference type="AlphaFoldDB" id="A0AAN6VHG6"/>
<organism evidence="1 2">
    <name type="scientific">Chaetomidium leptoderma</name>
    <dbReference type="NCBI Taxonomy" id="669021"/>
    <lineage>
        <taxon>Eukaryota</taxon>
        <taxon>Fungi</taxon>
        <taxon>Dikarya</taxon>
        <taxon>Ascomycota</taxon>
        <taxon>Pezizomycotina</taxon>
        <taxon>Sordariomycetes</taxon>
        <taxon>Sordariomycetidae</taxon>
        <taxon>Sordariales</taxon>
        <taxon>Chaetomiaceae</taxon>
        <taxon>Chaetomidium</taxon>
    </lineage>
</organism>
<feature type="non-terminal residue" evidence="1">
    <location>
        <position position="1"/>
    </location>
</feature>